<feature type="transmembrane region" description="Helical" evidence="2">
    <location>
        <begin position="25"/>
        <end position="47"/>
    </location>
</feature>
<keyword evidence="2" id="KW-1133">Transmembrane helix</keyword>
<keyword evidence="1" id="KW-0784">Thiamine biosynthesis</keyword>
<evidence type="ECO:0000256" key="2">
    <source>
        <dbReference type="SAM" id="Phobius"/>
    </source>
</evidence>
<dbReference type="Gene3D" id="3.40.1190.20">
    <property type="match status" value="1"/>
</dbReference>
<keyword evidence="4" id="KW-0808">Transferase</keyword>
<name>A0ABQ5JRS7_9LACO</name>
<sequence>MPQSLPATTLIIQDFSLLGNISTAAALPVAAAFGLTTAILPVTLLSTQTEGFDKPKKLDLTNWLNDVVNHWSQEELMSFETIQIGYLGSEAAIEFASKILDLAQGTRIVVDPVFADQGEQYPGLDKGYAKLLDPILKKADVITPNVTELGELVDRKLSFQSSFEELARIVQMLETRFQHDVKVVVTGIEFDDQIGVFFTDPVSSDGYRFIGHHKIAGHFYGAGDFFAATLSGELSRSIEFTEAVQQAVDITLMAINETSQLPREWRKFGLKFTTALDEIIRRSAGRQ</sequence>
<dbReference type="Pfam" id="PF08543">
    <property type="entry name" value="Phos_pyr_kin"/>
    <property type="match status" value="1"/>
</dbReference>
<keyword evidence="4" id="KW-0418">Kinase</keyword>
<organism evidence="4 5">
    <name type="scientific">Furfurilactobacillus curtus</name>
    <dbReference type="NCBI Taxonomy" id="1746200"/>
    <lineage>
        <taxon>Bacteria</taxon>
        <taxon>Bacillati</taxon>
        <taxon>Bacillota</taxon>
        <taxon>Bacilli</taxon>
        <taxon>Lactobacillales</taxon>
        <taxon>Lactobacillaceae</taxon>
        <taxon>Furfurilactobacillus</taxon>
    </lineage>
</organism>
<evidence type="ECO:0000259" key="3">
    <source>
        <dbReference type="Pfam" id="PF08543"/>
    </source>
</evidence>
<dbReference type="Proteomes" id="UP001628078">
    <property type="component" value="Unassembled WGS sequence"/>
</dbReference>
<feature type="domain" description="Pyridoxamine kinase/Phosphomethylpyrimidine kinase" evidence="3">
    <location>
        <begin position="63"/>
        <end position="261"/>
    </location>
</feature>
<reference evidence="4 5" key="1">
    <citation type="submission" date="2022-03" db="EMBL/GenBank/DDBJ databases">
        <title>Draft genome sequence of Furfurilactobacillus curtus JCM 31185.</title>
        <authorList>
            <person name="Suzuki S."/>
            <person name="Endo A."/>
            <person name="Kajikawa A."/>
        </authorList>
    </citation>
    <scope>NUCLEOTIDE SEQUENCE [LARGE SCALE GENOMIC DNA]</scope>
    <source>
        <strain evidence="4 5">JCM 31185</strain>
    </source>
</reference>
<evidence type="ECO:0000313" key="4">
    <source>
        <dbReference type="EMBL" id="GKT05228.1"/>
    </source>
</evidence>
<evidence type="ECO:0000313" key="5">
    <source>
        <dbReference type="Proteomes" id="UP001628078"/>
    </source>
</evidence>
<dbReference type="RefSeq" id="WP_407882481.1">
    <property type="nucleotide sequence ID" value="NZ_BQXO01000001.1"/>
</dbReference>
<evidence type="ECO:0000256" key="1">
    <source>
        <dbReference type="ARBA" id="ARBA00022977"/>
    </source>
</evidence>
<keyword evidence="2" id="KW-0812">Transmembrane</keyword>
<keyword evidence="2" id="KW-0472">Membrane</keyword>
<comment type="caution">
    <text evidence="4">The sequence shown here is derived from an EMBL/GenBank/DDBJ whole genome shotgun (WGS) entry which is preliminary data.</text>
</comment>
<dbReference type="EMBL" id="BQXO01000001">
    <property type="protein sequence ID" value="GKT05228.1"/>
    <property type="molecule type" value="Genomic_DNA"/>
</dbReference>
<dbReference type="InterPro" id="IPR013749">
    <property type="entry name" value="PM/HMP-P_kinase-1"/>
</dbReference>
<dbReference type="InterPro" id="IPR029056">
    <property type="entry name" value="Ribokinase-like"/>
</dbReference>
<keyword evidence="5" id="KW-1185">Reference proteome</keyword>
<protein>
    <submittedName>
        <fullName evidence="4">Pyridoxal kinase</fullName>
    </submittedName>
</protein>
<gene>
    <name evidence="4" type="ORF">JCM31185_05170</name>
</gene>
<dbReference type="PANTHER" id="PTHR20858">
    <property type="entry name" value="PHOSPHOMETHYLPYRIMIDINE KINASE"/>
    <property type="match status" value="1"/>
</dbReference>
<dbReference type="PANTHER" id="PTHR20858:SF17">
    <property type="entry name" value="HYDROXYMETHYLPYRIMIDINE_PHOSPHOMETHYLPYRIMIDINE KINASE THI20-RELATED"/>
    <property type="match status" value="1"/>
</dbReference>
<proteinExistence type="predicted"/>
<accession>A0ABQ5JRS7</accession>
<dbReference type="GO" id="GO:0016301">
    <property type="term" value="F:kinase activity"/>
    <property type="evidence" value="ECO:0007669"/>
    <property type="project" value="UniProtKB-KW"/>
</dbReference>
<dbReference type="SUPFAM" id="SSF53613">
    <property type="entry name" value="Ribokinase-like"/>
    <property type="match status" value="1"/>
</dbReference>